<comment type="caution">
    <text evidence="1">The sequence shown here is derived from an EMBL/GenBank/DDBJ whole genome shotgun (WGS) entry which is preliminary data.</text>
</comment>
<keyword evidence="2" id="KW-1185">Reference proteome</keyword>
<protein>
    <submittedName>
        <fullName evidence="1">Sigma-70 family RNA polymerase sigma factor</fullName>
    </submittedName>
</protein>
<dbReference type="Proteomes" id="UP000597867">
    <property type="component" value="Unassembled WGS sequence"/>
</dbReference>
<accession>A0ACC5Q3C8</accession>
<dbReference type="EMBL" id="JADEWF010000054">
    <property type="protein sequence ID" value="MBE9220076.1"/>
    <property type="molecule type" value="Genomic_DNA"/>
</dbReference>
<reference evidence="1" key="1">
    <citation type="submission" date="2020-10" db="EMBL/GenBank/DDBJ databases">
        <authorList>
            <person name="Castelo-Branco R."/>
            <person name="Eusebio N."/>
            <person name="Adriana R."/>
            <person name="Vieira A."/>
            <person name="Brugerolle De Fraissinette N."/>
            <person name="Rezende De Castro R."/>
            <person name="Schneider M.P."/>
            <person name="Vasconcelos V."/>
            <person name="Leao P.N."/>
        </authorList>
    </citation>
    <scope>NUCLEOTIDE SEQUENCE</scope>
    <source>
        <strain evidence="1">LEGE 04289</strain>
    </source>
</reference>
<evidence type="ECO:0000313" key="1">
    <source>
        <dbReference type="EMBL" id="MBE9220076.1"/>
    </source>
</evidence>
<proteinExistence type="predicted"/>
<organism evidence="1 2">
    <name type="scientific">Dolichospermum flos-aquae LEGE 04289</name>
    <dbReference type="NCBI Taxonomy" id="1828708"/>
    <lineage>
        <taxon>Bacteria</taxon>
        <taxon>Bacillati</taxon>
        <taxon>Cyanobacteriota</taxon>
        <taxon>Cyanophyceae</taxon>
        <taxon>Nostocales</taxon>
        <taxon>Aphanizomenonaceae</taxon>
        <taxon>Dolichospermum</taxon>
    </lineage>
</organism>
<gene>
    <name evidence="1" type="ORF">IQ222_15045</name>
</gene>
<sequence length="519" mass="58874">MMTSEFWSLWMDHNEYLYKACVKWMGNVPDAEDVLSQAMLKAEEKIRIHQVEVINFKPWVTKLTYNLCLDLQRQRYQTIQYCHNREVISHRNAELLVTKEEENPVLVATQQELEKIFSVWIDELRPILRDTFILYFQEELSYIEIAQKLNISCCNVRRRIHEARIILKQRYHQDYIGEDKSKFEVVSQIDRNKESDQITKIGLANIENIELPILELSNQEELPEAVNSQVLPHPNPPLDQEKKLDVGFPSQAREKEDNSTSVYTVVPGKQRIFRNFFDQINIVLAEKIAALVPAVRYPTAIKTPSCQKAYIHSMNQNSMNQRVAKVIPSRSPPSYQLSYGQFLMMIYRTTVSTSLAVIIAAAFPLKASGEDLNINFTGTIPSIVKINSTSPGRIENTPDPEFQSNGFTPAILNITHTTGIVLSITNITDNGTVLSGSKTYNDLDMINAKVKDGNKLLIQSEISPSGRSTPVYPLNVASAVQAAVTSGKEYPVYLQITNISGLLPQGIYKIRVNVLITPQ</sequence>
<evidence type="ECO:0000313" key="2">
    <source>
        <dbReference type="Proteomes" id="UP000597867"/>
    </source>
</evidence>
<name>A0ACC5Q3C8_DOLFA</name>